<organism evidence="7 8">
    <name type="scientific">Spirosoma utsteinense</name>
    <dbReference type="NCBI Taxonomy" id="2585773"/>
    <lineage>
        <taxon>Bacteria</taxon>
        <taxon>Pseudomonadati</taxon>
        <taxon>Bacteroidota</taxon>
        <taxon>Cytophagia</taxon>
        <taxon>Cytophagales</taxon>
        <taxon>Cytophagaceae</taxon>
        <taxon>Spirosoma</taxon>
    </lineage>
</organism>
<protein>
    <recommendedName>
        <fullName evidence="6">Putative mRNA interferase YoeB</fullName>
    </recommendedName>
</protein>
<evidence type="ECO:0000313" key="8">
    <source>
        <dbReference type="Proteomes" id="UP000700732"/>
    </source>
</evidence>
<dbReference type="Gene3D" id="3.30.2310.20">
    <property type="entry name" value="RelE-like"/>
    <property type="match status" value="1"/>
</dbReference>
<keyword evidence="3" id="KW-0540">Nuclease</keyword>
<dbReference type="RefSeq" id="WP_186735448.1">
    <property type="nucleotide sequence ID" value="NZ_VFIA01000002.1"/>
</dbReference>
<dbReference type="Proteomes" id="UP000700732">
    <property type="component" value="Unassembled WGS sequence"/>
</dbReference>
<dbReference type="NCBIfam" id="TIGR02116">
    <property type="entry name" value="toxin_Txe_YoeB"/>
    <property type="match status" value="1"/>
</dbReference>
<reference evidence="7 8" key="1">
    <citation type="submission" date="2019-06" db="EMBL/GenBank/DDBJ databases">
        <title>Spirosoma utsteinense sp. nov. isolated from Antarctic ice-free soils.</title>
        <authorList>
            <person name="Tahon G."/>
        </authorList>
    </citation>
    <scope>NUCLEOTIDE SEQUENCE [LARGE SCALE GENOMIC DNA]</scope>
    <source>
        <strain evidence="7 8">LMG 31447</strain>
    </source>
</reference>
<dbReference type="PANTHER" id="PTHR38039:SF1">
    <property type="entry name" value="TOXIN YOEB"/>
    <property type="match status" value="1"/>
</dbReference>
<evidence type="ECO:0000256" key="3">
    <source>
        <dbReference type="ARBA" id="ARBA00022722"/>
    </source>
</evidence>
<dbReference type="InterPro" id="IPR035093">
    <property type="entry name" value="RelE/ParE_toxin_dom_sf"/>
</dbReference>
<comment type="similarity">
    <text evidence="1">Belongs to the YoeB family.</text>
</comment>
<keyword evidence="5" id="KW-0378">Hydrolase</keyword>
<evidence type="ECO:0000313" key="7">
    <source>
        <dbReference type="EMBL" id="MBC3789882.1"/>
    </source>
</evidence>
<evidence type="ECO:0000256" key="1">
    <source>
        <dbReference type="ARBA" id="ARBA00008172"/>
    </source>
</evidence>
<evidence type="ECO:0000256" key="4">
    <source>
        <dbReference type="ARBA" id="ARBA00022759"/>
    </source>
</evidence>
<evidence type="ECO:0000256" key="2">
    <source>
        <dbReference type="ARBA" id="ARBA00022649"/>
    </source>
</evidence>
<dbReference type="Pfam" id="PF06769">
    <property type="entry name" value="YoeB_toxin"/>
    <property type="match status" value="1"/>
</dbReference>
<gene>
    <name evidence="7" type="ORF">FH603_365</name>
</gene>
<sequence length="85" mass="10280">MHRLTFENEAFDEFTEWATHDKKLFIRIVKLLAEIRRTPFDGTGKPEALKHDYKGCWSRRIDQEHRLIYKVTDETILVLSCRDHY</sequence>
<evidence type="ECO:0000256" key="5">
    <source>
        <dbReference type="ARBA" id="ARBA00022801"/>
    </source>
</evidence>
<accession>A0ABR6W1U2</accession>
<dbReference type="EMBL" id="VFIA01000002">
    <property type="protein sequence ID" value="MBC3789882.1"/>
    <property type="molecule type" value="Genomic_DNA"/>
</dbReference>
<keyword evidence="2" id="KW-1277">Toxin-antitoxin system</keyword>
<dbReference type="PANTHER" id="PTHR38039">
    <property type="entry name" value="TOXIN YOEB"/>
    <property type="match status" value="1"/>
</dbReference>
<name>A0ABR6W1U2_9BACT</name>
<keyword evidence="8" id="KW-1185">Reference proteome</keyword>
<proteinExistence type="inferred from homology"/>
<dbReference type="InterPro" id="IPR009614">
    <property type="entry name" value="YoeB_toxin"/>
</dbReference>
<dbReference type="SUPFAM" id="SSF143011">
    <property type="entry name" value="RelE-like"/>
    <property type="match status" value="1"/>
</dbReference>
<evidence type="ECO:0000256" key="6">
    <source>
        <dbReference type="ARBA" id="ARBA00030388"/>
    </source>
</evidence>
<keyword evidence="4" id="KW-0255">Endonuclease</keyword>
<comment type="caution">
    <text evidence="7">The sequence shown here is derived from an EMBL/GenBank/DDBJ whole genome shotgun (WGS) entry which is preliminary data.</text>
</comment>